<dbReference type="InterPro" id="IPR024455">
    <property type="entry name" value="Phage_capsid"/>
</dbReference>
<reference evidence="4 5" key="1">
    <citation type="submission" date="2017-10" db="EMBL/GenBank/DDBJ databases">
        <title>Bifidobacterium xylocopum sp. nov. and Bifidobacterium aemilianum sp. nov., from the carpenter bee (Xylocopa violacea) digestive tract.</title>
        <authorList>
            <person name="Alberoni D."/>
            <person name="Baffoni L."/>
            <person name="Di Gioia D."/>
            <person name="Gaggia F."/>
            <person name="Biavati B."/>
        </authorList>
    </citation>
    <scope>NUCLEOTIDE SEQUENCE [LARGE SCALE GENOMIC DNA]</scope>
    <source>
        <strain evidence="4 5">XV2</strain>
    </source>
</reference>
<feature type="coiled-coil region" evidence="2">
    <location>
        <begin position="4"/>
        <end position="63"/>
    </location>
</feature>
<dbReference type="Gene3D" id="3.30.2400.10">
    <property type="entry name" value="Major capsid protein gp5"/>
    <property type="match status" value="1"/>
</dbReference>
<evidence type="ECO:0000313" key="5">
    <source>
        <dbReference type="Proteomes" id="UP000252345"/>
    </source>
</evidence>
<dbReference type="RefSeq" id="WP_113852724.1">
    <property type="nucleotide sequence ID" value="NZ_PDCH01000001.1"/>
</dbReference>
<feature type="domain" description="Phage capsid-like C-terminal" evidence="3">
    <location>
        <begin position="150"/>
        <end position="395"/>
    </location>
</feature>
<evidence type="ECO:0000256" key="1">
    <source>
        <dbReference type="ARBA" id="ARBA00004328"/>
    </source>
</evidence>
<keyword evidence="5" id="KW-1185">Reference proteome</keyword>
<name>A0A366KG45_9BIFI</name>
<dbReference type="AlphaFoldDB" id="A0A366KG45"/>
<evidence type="ECO:0000256" key="2">
    <source>
        <dbReference type="SAM" id="Coils"/>
    </source>
</evidence>
<dbReference type="Gene3D" id="3.30.2320.10">
    <property type="entry name" value="hypothetical protein PF0899 domain"/>
    <property type="match status" value="1"/>
</dbReference>
<dbReference type="Pfam" id="PF05065">
    <property type="entry name" value="Phage_capsid"/>
    <property type="match status" value="1"/>
</dbReference>
<organism evidence="4 5">
    <name type="scientific">Bifidobacterium xylocopae</name>
    <dbReference type="NCBI Taxonomy" id="2493119"/>
    <lineage>
        <taxon>Bacteria</taxon>
        <taxon>Bacillati</taxon>
        <taxon>Actinomycetota</taxon>
        <taxon>Actinomycetes</taxon>
        <taxon>Bifidobacteriales</taxon>
        <taxon>Bifidobacteriaceae</taxon>
        <taxon>Bifidobacterium</taxon>
    </lineage>
</organism>
<evidence type="ECO:0000313" key="4">
    <source>
        <dbReference type="EMBL" id="RBQ00064.1"/>
    </source>
</evidence>
<dbReference type="EMBL" id="PDCH01000001">
    <property type="protein sequence ID" value="RBQ00064.1"/>
    <property type="molecule type" value="Genomic_DNA"/>
</dbReference>
<dbReference type="SUPFAM" id="SSF56563">
    <property type="entry name" value="Major capsid protein gp5"/>
    <property type="match status" value="1"/>
</dbReference>
<dbReference type="OrthoDB" id="8444243at2"/>
<keyword evidence="2" id="KW-0175">Coiled coil</keyword>
<comment type="subcellular location">
    <subcellularLocation>
        <location evidence="1">Virion</location>
    </subcellularLocation>
</comment>
<accession>A0A366KG45</accession>
<dbReference type="NCBIfam" id="TIGR01554">
    <property type="entry name" value="major_cap_HK97"/>
    <property type="match status" value="1"/>
</dbReference>
<sequence>MSLQNELKDILAQTNTLAKKAQEEKREFTPEENDLILEWKQKADDLRERIRKADEAAEAFKSLAGGDGEDSASPVEQSRSVTAKSYGQAFTATEAYKSFQADQPHGTPVSITARNLRVKADPDPLSTALPGAIVPQMLPGVADLTYPQPNTFLSLITLGTTTSQFLKYRQLVSVTNNAKKVKEGELKPLSTLSTALAEAHAFTVADGTKVTNQELADDGVISSLIDSVLTRNLSAYKENLVLNGLGGTDEPKGILNTPGTLQIPFDTDVVTTVSHAITQLQQAVSGIGVQAVVMNPADNEALNLMKDKNDRYLSNAPFATGPFTLFGVPRITSSIVPQGKVLVGDFHSVQLLQKTPLSILAFNQNEDDARHNLTYVRAEEEYLLMIREPRRIAVATIAGAPSGNGSH</sequence>
<protein>
    <submittedName>
        <fullName evidence="4">Phage major capsid protein</fullName>
    </submittedName>
</protein>
<dbReference type="Proteomes" id="UP000252345">
    <property type="component" value="Unassembled WGS sequence"/>
</dbReference>
<evidence type="ECO:0000259" key="3">
    <source>
        <dbReference type="Pfam" id="PF05065"/>
    </source>
</evidence>
<comment type="caution">
    <text evidence="4">The sequence shown here is derived from an EMBL/GenBank/DDBJ whole genome shotgun (WGS) entry which is preliminary data.</text>
</comment>
<proteinExistence type="predicted"/>
<dbReference type="InterPro" id="IPR054612">
    <property type="entry name" value="Phage_capsid-like_C"/>
</dbReference>
<gene>
    <name evidence="4" type="ORF">CRD59_00960</name>
</gene>